<feature type="compositionally biased region" description="Polar residues" evidence="1">
    <location>
        <begin position="551"/>
        <end position="561"/>
    </location>
</feature>
<gene>
    <name evidence="4" type="ORF">BCV69DRAFT_285659</name>
</gene>
<feature type="compositionally biased region" description="Acidic residues" evidence="1">
    <location>
        <begin position="530"/>
        <end position="543"/>
    </location>
</feature>
<dbReference type="PANTHER" id="PTHR46590">
    <property type="entry name" value="PHOSPHATIDYLINOSITOL TRANSFER PROTEIN CSR1-RELATED"/>
    <property type="match status" value="1"/>
</dbReference>
<evidence type="ECO:0000313" key="4">
    <source>
        <dbReference type="EMBL" id="PWN17773.1"/>
    </source>
</evidence>
<keyword evidence="2" id="KW-0472">Membrane</keyword>
<dbReference type="RefSeq" id="XP_025344933.1">
    <property type="nucleotide sequence ID" value="XM_025493461.1"/>
</dbReference>
<feature type="region of interest" description="Disordered" evidence="1">
    <location>
        <begin position="512"/>
        <end position="635"/>
    </location>
</feature>
<feature type="compositionally biased region" description="Acidic residues" evidence="1">
    <location>
        <begin position="685"/>
        <end position="695"/>
    </location>
</feature>
<dbReference type="GeneID" id="37015195"/>
<feature type="region of interest" description="Disordered" evidence="1">
    <location>
        <begin position="679"/>
        <end position="715"/>
    </location>
</feature>
<feature type="region of interest" description="Disordered" evidence="1">
    <location>
        <begin position="191"/>
        <end position="210"/>
    </location>
</feature>
<feature type="domain" description="CRAL-TRIO" evidence="3">
    <location>
        <begin position="127"/>
        <end position="311"/>
    </location>
</feature>
<name>A0A316TZU6_9BASI</name>
<feature type="compositionally biased region" description="Polar residues" evidence="1">
    <location>
        <begin position="598"/>
        <end position="612"/>
    </location>
</feature>
<dbReference type="PROSITE" id="PS50191">
    <property type="entry name" value="CRAL_TRIO"/>
    <property type="match status" value="1"/>
</dbReference>
<feature type="transmembrane region" description="Helical" evidence="2">
    <location>
        <begin position="866"/>
        <end position="885"/>
    </location>
</feature>
<proteinExistence type="predicted"/>
<keyword evidence="2" id="KW-1133">Transmembrane helix</keyword>
<feature type="region of interest" description="Disordered" evidence="1">
    <location>
        <begin position="463"/>
        <end position="500"/>
    </location>
</feature>
<dbReference type="PANTHER" id="PTHR46590:SF4">
    <property type="entry name" value="CRAL-TRIO DOMAIN-CONTAINING PROTEIN"/>
    <property type="match status" value="1"/>
</dbReference>
<keyword evidence="5" id="KW-1185">Reference proteome</keyword>
<feature type="compositionally biased region" description="Low complexity" evidence="1">
    <location>
        <begin position="834"/>
        <end position="843"/>
    </location>
</feature>
<feature type="compositionally biased region" description="Low complexity" evidence="1">
    <location>
        <begin position="201"/>
        <end position="210"/>
    </location>
</feature>
<dbReference type="OrthoDB" id="75724at2759"/>
<dbReference type="InterPro" id="IPR001251">
    <property type="entry name" value="CRAL-TRIO_dom"/>
</dbReference>
<dbReference type="InterPro" id="IPR036865">
    <property type="entry name" value="CRAL-TRIO_dom_sf"/>
</dbReference>
<dbReference type="CDD" id="cd00170">
    <property type="entry name" value="SEC14"/>
    <property type="match status" value="1"/>
</dbReference>
<evidence type="ECO:0000313" key="5">
    <source>
        <dbReference type="Proteomes" id="UP000245942"/>
    </source>
</evidence>
<organism evidence="4 5">
    <name type="scientific">Pseudomicrostroma glucosiphilum</name>
    <dbReference type="NCBI Taxonomy" id="1684307"/>
    <lineage>
        <taxon>Eukaryota</taxon>
        <taxon>Fungi</taxon>
        <taxon>Dikarya</taxon>
        <taxon>Basidiomycota</taxon>
        <taxon>Ustilaginomycotina</taxon>
        <taxon>Exobasidiomycetes</taxon>
        <taxon>Microstromatales</taxon>
        <taxon>Microstromatales incertae sedis</taxon>
        <taxon>Pseudomicrostroma</taxon>
    </lineage>
</organism>
<feature type="compositionally biased region" description="Polar residues" evidence="1">
    <location>
        <begin position="482"/>
        <end position="495"/>
    </location>
</feature>
<feature type="compositionally biased region" description="Basic and acidic residues" evidence="1">
    <location>
        <begin position="579"/>
        <end position="595"/>
    </location>
</feature>
<keyword evidence="2" id="KW-0812">Transmembrane</keyword>
<dbReference type="AlphaFoldDB" id="A0A316TZU6"/>
<feature type="region of interest" description="Disordered" evidence="1">
    <location>
        <begin position="782"/>
        <end position="856"/>
    </location>
</feature>
<feature type="compositionally biased region" description="Gly residues" evidence="1">
    <location>
        <begin position="782"/>
        <end position="792"/>
    </location>
</feature>
<dbReference type="InterPro" id="IPR036273">
    <property type="entry name" value="CRAL/TRIO_N_dom_sf"/>
</dbReference>
<dbReference type="EMBL" id="KZ819340">
    <property type="protein sequence ID" value="PWN17773.1"/>
    <property type="molecule type" value="Genomic_DNA"/>
</dbReference>
<dbReference type="Pfam" id="PF00650">
    <property type="entry name" value="CRAL_TRIO"/>
    <property type="match status" value="1"/>
</dbReference>
<reference evidence="4 5" key="1">
    <citation type="journal article" date="2018" name="Mol. Biol. Evol.">
        <title>Broad Genomic Sampling Reveals a Smut Pathogenic Ancestry of the Fungal Clade Ustilaginomycotina.</title>
        <authorList>
            <person name="Kijpornyongpan T."/>
            <person name="Mondo S.J."/>
            <person name="Barry K."/>
            <person name="Sandor L."/>
            <person name="Lee J."/>
            <person name="Lipzen A."/>
            <person name="Pangilinan J."/>
            <person name="LaButti K."/>
            <person name="Hainaut M."/>
            <person name="Henrissat B."/>
            <person name="Grigoriev I.V."/>
            <person name="Spatafora J.W."/>
            <person name="Aime M.C."/>
        </authorList>
    </citation>
    <scope>NUCLEOTIDE SEQUENCE [LARGE SCALE GENOMIC DNA]</scope>
    <source>
        <strain evidence="4 5">MCA 4718</strain>
    </source>
</reference>
<sequence length="902" mass="97497">MPGLLSSSSSSSAAASSSSAVFQKHKDLHAQYDAHLQDLRSLQQQALDELPDELTEEFESEDFDGEEVRERCVAYLNDRATIFRSLRRSGYKPPAAFSLFHSTLRWRLKTDLDSLSLDSLHPLYVSPPKKLRRPPLLWLNDRFVDTLGRPVALITLRSLERPDEGGLGDVKEYIAACLEVVRRRIAELRPEGSRSADEAQPSASSSSSAPPLQCSFIFDLSSSNSSNFELELLPFLLDLLKNHYPGLVSSVHVLNFGWVHSGIWALAKRLLPRKALEKVYFVNKTEIAAEGGLFEAGRLPKELGGEWDIGLEAETDDVVRRLARPHITRAGPASHVGRKRSQSIRSEGGGGSAPVSPSREEPPHSYSHSSRQTRGLSRSGSFDSIAEHYFSAAATPRGGQSRAITPGASGRATPLEDKSSELHPLSNSTGSGARGGWVGGGWGSGGLKMTADAANKLRRLQMTRGGSAPDTNHARRADRNPAATTEATPGSPTNLKRSRSLRDFRLWEEGEYDTAGQGGGAGESFIYSPDVDDTGTEVEEVDSDASGKAGETSTAASTSRGKTGKSGADAGASTAGRGFFERWRGRGQSEEEKKAGGNATTAQHGVSASSSAPLDPHDPPRFLSRRTRKFNRVPGTVSPYNSANPFWGYPAYLVPSESGVEGLSFNPSQQARHCLTTRNGQQYNAEEDEADDDDEGSRTPTAAGAAHQLRRPLHHRTSSYAISGLPVRERQMAVRRRWRDLVRTLVYLFALRLLSLNRHLKGKVARSIQGVWSVVSHPLGGVSRGRGGAGQGEGEDEGEEVEWRRRTERYRKLRAAGSSNRSGGAAGGGRKRPTSSSRSRSFGLGMGMGGGSTPSSLTLSLRKREMAWMVLVFALTAVIATKRGGAGEADRRRRRIAAAGGA</sequence>
<dbReference type="InterPro" id="IPR052432">
    <property type="entry name" value="PITP/CRAL-TRIO"/>
</dbReference>
<evidence type="ECO:0000256" key="2">
    <source>
        <dbReference type="SAM" id="Phobius"/>
    </source>
</evidence>
<protein>
    <recommendedName>
        <fullName evidence="3">CRAL-TRIO domain-containing protein</fullName>
    </recommendedName>
</protein>
<feature type="region of interest" description="Disordered" evidence="1">
    <location>
        <begin position="391"/>
        <end position="437"/>
    </location>
</feature>
<feature type="region of interest" description="Disordered" evidence="1">
    <location>
        <begin position="325"/>
        <end position="379"/>
    </location>
</feature>
<dbReference type="SUPFAM" id="SSF52087">
    <property type="entry name" value="CRAL/TRIO domain"/>
    <property type="match status" value="1"/>
</dbReference>
<feature type="compositionally biased region" description="Polar residues" evidence="1">
    <location>
        <begin position="366"/>
        <end position="379"/>
    </location>
</feature>
<accession>A0A316TZU6</accession>
<evidence type="ECO:0000259" key="3">
    <source>
        <dbReference type="PROSITE" id="PS50191"/>
    </source>
</evidence>
<dbReference type="SUPFAM" id="SSF46938">
    <property type="entry name" value="CRAL/TRIO N-terminal domain"/>
    <property type="match status" value="1"/>
</dbReference>
<evidence type="ECO:0000256" key="1">
    <source>
        <dbReference type="SAM" id="MobiDB-lite"/>
    </source>
</evidence>
<dbReference type="Proteomes" id="UP000245942">
    <property type="component" value="Unassembled WGS sequence"/>
</dbReference>
<dbReference type="Gene3D" id="3.40.525.10">
    <property type="entry name" value="CRAL-TRIO lipid binding domain"/>
    <property type="match status" value="1"/>
</dbReference>